<dbReference type="InterPro" id="IPR013424">
    <property type="entry name" value="Ice-binding_C"/>
</dbReference>
<feature type="domain" description="Ice-binding protein C-terminal" evidence="3">
    <location>
        <begin position="161"/>
        <end position="182"/>
    </location>
</feature>
<feature type="signal peptide" evidence="2">
    <location>
        <begin position="1"/>
        <end position="19"/>
    </location>
</feature>
<feature type="chain" id="PRO_5045812055" evidence="2">
    <location>
        <begin position="20"/>
        <end position="188"/>
    </location>
</feature>
<sequence length="188" mass="19811">MRKSLIPILFYLSSISSQAAIIIQDVNSQSVTTTLGTIMMNQEPLGGPPTSRISGGYSPLPGGVGFNDPTKSGPTSSHSSPAQSGGGVYVSYGSLVNGAVLGLNYFVIDLDKNGFTDTFVEFTTGTNVTDFSDDAITRIVFEDDITKTLTYSQGLSALNNVPEPSSALLIGLGSLTLLAKRKKPFSYK</sequence>
<protein>
    <submittedName>
        <fullName evidence="4">PEP-CTERM sorting domain-containing protein</fullName>
    </submittedName>
</protein>
<keyword evidence="2" id="KW-0732">Signal</keyword>
<comment type="caution">
    <text evidence="4">The sequence shown here is derived from an EMBL/GenBank/DDBJ whole genome shotgun (WGS) entry which is preliminary data.</text>
</comment>
<dbReference type="NCBIfam" id="TIGR02595">
    <property type="entry name" value="PEP_CTERM"/>
    <property type="match status" value="1"/>
</dbReference>
<proteinExistence type="predicted"/>
<evidence type="ECO:0000259" key="3">
    <source>
        <dbReference type="Pfam" id="PF07589"/>
    </source>
</evidence>
<dbReference type="Proteomes" id="UP001597297">
    <property type="component" value="Unassembled WGS sequence"/>
</dbReference>
<dbReference type="Pfam" id="PF07589">
    <property type="entry name" value="PEP-CTERM"/>
    <property type="match status" value="1"/>
</dbReference>
<name>A0ABW5E3C5_9BACT</name>
<organism evidence="4 5">
    <name type="scientific">Rubritalea spongiae</name>
    <dbReference type="NCBI Taxonomy" id="430797"/>
    <lineage>
        <taxon>Bacteria</taxon>
        <taxon>Pseudomonadati</taxon>
        <taxon>Verrucomicrobiota</taxon>
        <taxon>Verrucomicrobiia</taxon>
        <taxon>Verrucomicrobiales</taxon>
        <taxon>Rubritaleaceae</taxon>
        <taxon>Rubritalea</taxon>
    </lineage>
</organism>
<gene>
    <name evidence="4" type="ORF">ACFSQZ_11655</name>
</gene>
<dbReference type="RefSeq" id="WP_377094093.1">
    <property type="nucleotide sequence ID" value="NZ_JBHSJM010000001.1"/>
</dbReference>
<evidence type="ECO:0000256" key="2">
    <source>
        <dbReference type="SAM" id="SignalP"/>
    </source>
</evidence>
<evidence type="ECO:0000313" key="5">
    <source>
        <dbReference type="Proteomes" id="UP001597297"/>
    </source>
</evidence>
<keyword evidence="5" id="KW-1185">Reference proteome</keyword>
<evidence type="ECO:0000313" key="4">
    <source>
        <dbReference type="EMBL" id="MFD2277126.1"/>
    </source>
</evidence>
<evidence type="ECO:0000256" key="1">
    <source>
        <dbReference type="SAM" id="MobiDB-lite"/>
    </source>
</evidence>
<reference evidence="5" key="1">
    <citation type="journal article" date="2019" name="Int. J. Syst. Evol. Microbiol.">
        <title>The Global Catalogue of Microorganisms (GCM) 10K type strain sequencing project: providing services to taxonomists for standard genome sequencing and annotation.</title>
        <authorList>
            <consortium name="The Broad Institute Genomics Platform"/>
            <consortium name="The Broad Institute Genome Sequencing Center for Infectious Disease"/>
            <person name="Wu L."/>
            <person name="Ma J."/>
        </authorList>
    </citation>
    <scope>NUCLEOTIDE SEQUENCE [LARGE SCALE GENOMIC DNA]</scope>
    <source>
        <strain evidence="5">JCM 16545</strain>
    </source>
</reference>
<feature type="compositionally biased region" description="Polar residues" evidence="1">
    <location>
        <begin position="69"/>
        <end position="83"/>
    </location>
</feature>
<dbReference type="EMBL" id="JBHUJC010000041">
    <property type="protein sequence ID" value="MFD2277126.1"/>
    <property type="molecule type" value="Genomic_DNA"/>
</dbReference>
<accession>A0ABW5E3C5</accession>
<feature type="region of interest" description="Disordered" evidence="1">
    <location>
        <begin position="44"/>
        <end position="83"/>
    </location>
</feature>